<name>A0A6L6GDQ3_9GAMM</name>
<gene>
    <name evidence="2" type="ORF">GIX10_00890</name>
</gene>
<dbReference type="Gene3D" id="2.60.120.10">
    <property type="entry name" value="Jelly Rolls"/>
    <property type="match status" value="1"/>
</dbReference>
<protein>
    <submittedName>
        <fullName evidence="2">WxcM-like domain-containing protein</fullName>
    </submittedName>
</protein>
<dbReference type="AlphaFoldDB" id="A0A6L6GDQ3"/>
<dbReference type="InterPro" id="IPR011051">
    <property type="entry name" value="RmlC_Cupin_sf"/>
</dbReference>
<dbReference type="Proteomes" id="UP000473854">
    <property type="component" value="Unassembled WGS sequence"/>
</dbReference>
<feature type="domain" description="Sugar 3,4-ketoisomerase QdtA cupin" evidence="1">
    <location>
        <begin position="1"/>
        <end position="129"/>
    </location>
</feature>
<evidence type="ECO:0000259" key="1">
    <source>
        <dbReference type="Pfam" id="PF05523"/>
    </source>
</evidence>
<organism evidence="2 3">
    <name type="scientific">Acinetobacter faecalis</name>
    <dbReference type="NCBI Taxonomy" id="2665161"/>
    <lineage>
        <taxon>Bacteria</taxon>
        <taxon>Pseudomonadati</taxon>
        <taxon>Pseudomonadota</taxon>
        <taxon>Gammaproteobacteria</taxon>
        <taxon>Moraxellales</taxon>
        <taxon>Moraxellaceae</taxon>
        <taxon>Acinetobacter</taxon>
    </lineage>
</organism>
<evidence type="ECO:0000313" key="3">
    <source>
        <dbReference type="Proteomes" id="UP000473854"/>
    </source>
</evidence>
<dbReference type="EMBL" id="WLYL01000002">
    <property type="protein sequence ID" value="MTD10014.1"/>
    <property type="molecule type" value="Genomic_DNA"/>
</dbReference>
<dbReference type="InterPro" id="IPR008894">
    <property type="entry name" value="QdtA_cupin_dom"/>
</dbReference>
<dbReference type="CDD" id="cd20292">
    <property type="entry name" value="cupin_QdtA-like"/>
    <property type="match status" value="1"/>
</dbReference>
<dbReference type="InterPro" id="IPR014710">
    <property type="entry name" value="RmlC-like_jellyroll"/>
</dbReference>
<proteinExistence type="predicted"/>
<sequence length="131" mass="15309">MQIKLIPLQMHGDERGSLIALEQDKNIPFEIKRVYYLFNTVEGVRRGFHAHKNLSQVVIAVRGSCRFLLDDGKEKINLLLDNPAQGLLIESAIWREMYDFSEDCVLMVLANNFYDENDYIRNYDDFLKTYG</sequence>
<reference evidence="2 3" key="1">
    <citation type="submission" date="2019-11" db="EMBL/GenBank/DDBJ databases">
        <authorList>
            <person name="An D."/>
        </authorList>
    </citation>
    <scope>NUCLEOTIDE SEQUENCE [LARGE SCALE GENOMIC DNA]</scope>
    <source>
        <strain evidence="2 3">YIM 103518</strain>
    </source>
</reference>
<accession>A0A6L6GDQ3</accession>
<dbReference type="RefSeq" id="WP_154771694.1">
    <property type="nucleotide sequence ID" value="NZ_WLYL01000002.1"/>
</dbReference>
<evidence type="ECO:0000313" key="2">
    <source>
        <dbReference type="EMBL" id="MTD10014.1"/>
    </source>
</evidence>
<dbReference type="Pfam" id="PF05523">
    <property type="entry name" value="FdtA"/>
    <property type="match status" value="1"/>
</dbReference>
<dbReference type="SUPFAM" id="SSF51182">
    <property type="entry name" value="RmlC-like cupins"/>
    <property type="match status" value="1"/>
</dbReference>
<comment type="caution">
    <text evidence="2">The sequence shown here is derived from an EMBL/GenBank/DDBJ whole genome shotgun (WGS) entry which is preliminary data.</text>
</comment>